<dbReference type="AlphaFoldDB" id="A0A1D8S6H1"/>
<keyword evidence="12 19" id="KW-1133">Transmembrane helix</keyword>
<dbReference type="GO" id="GO:0008818">
    <property type="term" value="F:cobalamin 5'-phosphate synthase activity"/>
    <property type="evidence" value="ECO:0007669"/>
    <property type="project" value="UniProtKB-UniRule"/>
</dbReference>
<dbReference type="HAMAP" id="MF_00719">
    <property type="entry name" value="CobS"/>
    <property type="match status" value="1"/>
</dbReference>
<comment type="caution">
    <text evidence="19">Lacks conserved residue(s) required for the propagation of feature annotation.</text>
</comment>
<dbReference type="GO" id="GO:0009236">
    <property type="term" value="P:cobalamin biosynthetic process"/>
    <property type="evidence" value="ECO:0007669"/>
    <property type="project" value="UniProtKB-UniRule"/>
</dbReference>
<evidence type="ECO:0000256" key="8">
    <source>
        <dbReference type="ARBA" id="ARBA00022573"/>
    </source>
</evidence>
<dbReference type="UniPathway" id="UPA00148">
    <property type="reaction ID" value="UER00238"/>
</dbReference>
<keyword evidence="11 19" id="KW-0460">Magnesium</keyword>
<name>A0A1D8S6H1_9EURY</name>
<dbReference type="PATRIC" id="fig|1855411.3.peg.1769"/>
<evidence type="ECO:0000313" key="21">
    <source>
        <dbReference type="Proteomes" id="UP000185608"/>
    </source>
</evidence>
<evidence type="ECO:0000256" key="19">
    <source>
        <dbReference type="HAMAP-Rule" id="MF_00719"/>
    </source>
</evidence>
<dbReference type="STRING" id="1873524.HSR6_1826"/>
<accession>A0A1D8S6H1</accession>
<evidence type="ECO:0000256" key="18">
    <source>
        <dbReference type="ARBA" id="ARBA00049504"/>
    </source>
</evidence>
<comment type="similarity">
    <text evidence="4 19">Belongs to the CobS family.</text>
</comment>
<evidence type="ECO:0000256" key="15">
    <source>
        <dbReference type="ARBA" id="ARBA00032605"/>
    </source>
</evidence>
<keyword evidence="8 19" id="KW-0169">Cobalamin biosynthesis</keyword>
<comment type="catalytic activity">
    <reaction evidence="18 19">
        <text>alpha-ribazole 5'-phosphate + adenosylcob(III)inamide-GDP = adenosylcob(III)alamin 5'-phosphate + GMP + H(+)</text>
        <dbReference type="Rhea" id="RHEA:23560"/>
        <dbReference type="ChEBI" id="CHEBI:15378"/>
        <dbReference type="ChEBI" id="CHEBI:57918"/>
        <dbReference type="ChEBI" id="CHEBI:58115"/>
        <dbReference type="ChEBI" id="CHEBI:60487"/>
        <dbReference type="ChEBI" id="CHEBI:60493"/>
        <dbReference type="EC" id="2.7.8.26"/>
    </reaction>
</comment>
<evidence type="ECO:0000256" key="13">
    <source>
        <dbReference type="ARBA" id="ARBA00023136"/>
    </source>
</evidence>
<dbReference type="GO" id="GO:0051073">
    <property type="term" value="F:adenosylcobinamide-GDP ribazoletransferase activity"/>
    <property type="evidence" value="ECO:0007669"/>
    <property type="project" value="UniProtKB-UniRule"/>
</dbReference>
<comment type="cofactor">
    <cofactor evidence="1 19">
        <name>Mg(2+)</name>
        <dbReference type="ChEBI" id="CHEBI:18420"/>
    </cofactor>
</comment>
<keyword evidence="10 19" id="KW-0812">Transmembrane</keyword>
<evidence type="ECO:0000256" key="16">
    <source>
        <dbReference type="ARBA" id="ARBA00032853"/>
    </source>
</evidence>
<dbReference type="Pfam" id="PF02654">
    <property type="entry name" value="CobS"/>
    <property type="match status" value="1"/>
</dbReference>
<evidence type="ECO:0000256" key="11">
    <source>
        <dbReference type="ARBA" id="ARBA00022842"/>
    </source>
</evidence>
<reference evidence="20 21" key="1">
    <citation type="submission" date="2016-06" db="EMBL/GenBank/DDBJ databases">
        <title>Discovery of anaerobic lithoheterotrophic haloarchaeon capable of sulfur respiration by hydrogen and formate.</title>
        <authorList>
            <person name="Sorokin D.Y."/>
            <person name="Kublanov I.V."/>
            <person name="Roman P."/>
            <person name="Sinninghe Damste J.S."/>
            <person name="Golyshin P.N."/>
            <person name="Rojo D."/>
            <person name="Ciordia S."/>
            <person name="Mena Md.C."/>
            <person name="Ferrer M."/>
            <person name="Smedile F."/>
            <person name="Messina E."/>
            <person name="La Cono V."/>
            <person name="Yakimov M.M."/>
        </authorList>
    </citation>
    <scope>NUCLEOTIDE SEQUENCE [LARGE SCALE GENOMIC DNA]</scope>
    <source>
        <strain evidence="20 21">HTSR1</strain>
    </source>
</reference>
<proteinExistence type="inferred from homology"/>
<dbReference type="EMBL" id="CP016070">
    <property type="protein sequence ID" value="AOW80929.1"/>
    <property type="molecule type" value="Genomic_DNA"/>
</dbReference>
<dbReference type="GeneID" id="29829747"/>
<evidence type="ECO:0000256" key="2">
    <source>
        <dbReference type="ARBA" id="ARBA00004651"/>
    </source>
</evidence>
<dbReference type="RefSeq" id="WP_070365584.1">
    <property type="nucleotide sequence ID" value="NZ_CP016070.1"/>
</dbReference>
<evidence type="ECO:0000256" key="14">
    <source>
        <dbReference type="ARBA" id="ARBA00025228"/>
    </source>
</evidence>
<dbReference type="PANTHER" id="PTHR34148:SF1">
    <property type="entry name" value="ADENOSYLCOBINAMIDE-GDP RIBAZOLETRANSFERASE"/>
    <property type="match status" value="1"/>
</dbReference>
<evidence type="ECO:0000256" key="4">
    <source>
        <dbReference type="ARBA" id="ARBA00010561"/>
    </source>
</evidence>
<evidence type="ECO:0000256" key="3">
    <source>
        <dbReference type="ARBA" id="ARBA00004663"/>
    </source>
</evidence>
<dbReference type="Proteomes" id="UP000185608">
    <property type="component" value="Chromosome"/>
</dbReference>
<dbReference type="EC" id="2.7.8.26" evidence="5 19"/>
<evidence type="ECO:0000313" key="20">
    <source>
        <dbReference type="EMBL" id="AOW80929.1"/>
    </source>
</evidence>
<gene>
    <name evidence="19 20" type="primary">cobS</name>
    <name evidence="20" type="ORF">HTSR_1760</name>
</gene>
<protein>
    <recommendedName>
        <fullName evidence="6 19">Adenosylcobinamide-GDP ribazoletransferase</fullName>
        <ecNumber evidence="5 19">2.7.8.26</ecNumber>
    </recommendedName>
    <alternativeName>
        <fullName evidence="16 19">Cobalamin synthase</fullName>
    </alternativeName>
    <alternativeName>
        <fullName evidence="15 19">Cobalamin-5'-phosphate synthase</fullName>
    </alternativeName>
</protein>
<comment type="pathway">
    <text evidence="3 19">Cofactor biosynthesis; adenosylcobalamin biosynthesis; adenosylcobalamin from cob(II)yrinate a,c-diamide: step 7/7.</text>
</comment>
<evidence type="ECO:0000256" key="12">
    <source>
        <dbReference type="ARBA" id="ARBA00022989"/>
    </source>
</evidence>
<dbReference type="NCBIfam" id="TIGR00317">
    <property type="entry name" value="cobS"/>
    <property type="match status" value="1"/>
</dbReference>
<feature type="transmembrane region" description="Helical" evidence="19">
    <location>
        <begin position="104"/>
        <end position="122"/>
    </location>
</feature>
<sequence>MVLSALRGAVGFLTTLPVGQTAADWEAFADRPAAMIGVGYVLGALVALPLLLPLPDSIVGFAFVLGVGVFGGINHADGLLDVADGVATHGDPAEARAAMKDSSIGVGAVLALGVLLLGLFAVGQTLAGTDLVGLVIAAEVGAKLGMVEVLIRGTPSHEGLGSALAGNVDRWTGPIAMAGALPAVLLTVGHPAAAVAVLVGGTTGILGERWARSRLGGINGDVLGATNEVGRLAALLAGVIVWTLW</sequence>
<dbReference type="InterPro" id="IPR003805">
    <property type="entry name" value="CobS"/>
</dbReference>
<evidence type="ECO:0000256" key="9">
    <source>
        <dbReference type="ARBA" id="ARBA00022679"/>
    </source>
</evidence>
<evidence type="ECO:0000256" key="7">
    <source>
        <dbReference type="ARBA" id="ARBA00022475"/>
    </source>
</evidence>
<dbReference type="GO" id="GO:0005886">
    <property type="term" value="C:plasma membrane"/>
    <property type="evidence" value="ECO:0007669"/>
    <property type="project" value="UniProtKB-SubCell"/>
</dbReference>
<evidence type="ECO:0000256" key="1">
    <source>
        <dbReference type="ARBA" id="ARBA00001946"/>
    </source>
</evidence>
<organism evidence="20 21">
    <name type="scientific">Halodesulfurarchaeum formicicum</name>
    <dbReference type="NCBI Taxonomy" id="1873524"/>
    <lineage>
        <taxon>Archaea</taxon>
        <taxon>Methanobacteriati</taxon>
        <taxon>Methanobacteriota</taxon>
        <taxon>Stenosarchaea group</taxon>
        <taxon>Halobacteria</taxon>
        <taxon>Halobacteriales</taxon>
        <taxon>Halobacteriaceae</taxon>
        <taxon>Halodesulfurarchaeum</taxon>
    </lineage>
</organism>
<comment type="function">
    <text evidence="14 19">Joins adenosylcobinamide-GDP and alpha-ribazole to generate adenosylcobalamin (Ado-cobalamin). Also synthesizes adenosylcobalamin 5'-phosphate from adenosylcobinamide-GDP and alpha-ribazole 5'-phosphate.</text>
</comment>
<comment type="catalytic activity">
    <reaction evidence="17 19">
        <text>alpha-ribazole + adenosylcob(III)inamide-GDP = adenosylcob(III)alamin + GMP + H(+)</text>
        <dbReference type="Rhea" id="RHEA:16049"/>
        <dbReference type="ChEBI" id="CHEBI:10329"/>
        <dbReference type="ChEBI" id="CHEBI:15378"/>
        <dbReference type="ChEBI" id="CHEBI:18408"/>
        <dbReference type="ChEBI" id="CHEBI:58115"/>
        <dbReference type="ChEBI" id="CHEBI:60487"/>
        <dbReference type="EC" id="2.7.8.26"/>
    </reaction>
</comment>
<keyword evidence="13 19" id="KW-0472">Membrane</keyword>
<evidence type="ECO:0000256" key="10">
    <source>
        <dbReference type="ARBA" id="ARBA00022692"/>
    </source>
</evidence>
<comment type="subcellular location">
    <subcellularLocation>
        <location evidence="2 19">Cell membrane</location>
        <topology evidence="2 19">Multi-pass membrane protein</topology>
    </subcellularLocation>
</comment>
<dbReference type="PANTHER" id="PTHR34148">
    <property type="entry name" value="ADENOSYLCOBINAMIDE-GDP RIBAZOLETRANSFERASE"/>
    <property type="match status" value="1"/>
</dbReference>
<keyword evidence="7 19" id="KW-1003">Cell membrane</keyword>
<evidence type="ECO:0000256" key="17">
    <source>
        <dbReference type="ARBA" id="ARBA00048623"/>
    </source>
</evidence>
<feature type="transmembrane region" description="Helical" evidence="19">
    <location>
        <begin position="33"/>
        <end position="51"/>
    </location>
</feature>
<evidence type="ECO:0000256" key="5">
    <source>
        <dbReference type="ARBA" id="ARBA00013200"/>
    </source>
</evidence>
<keyword evidence="9 19" id="KW-0808">Transferase</keyword>
<evidence type="ECO:0000256" key="6">
    <source>
        <dbReference type="ARBA" id="ARBA00015850"/>
    </source>
</evidence>
<dbReference type="KEGG" id="halh:HTSR_1760"/>